<organism evidence="1 2">
    <name type="scientific">Acetobacter aceti NBRC 14818</name>
    <dbReference type="NCBI Taxonomy" id="887700"/>
    <lineage>
        <taxon>Bacteria</taxon>
        <taxon>Pseudomonadati</taxon>
        <taxon>Pseudomonadota</taxon>
        <taxon>Alphaproteobacteria</taxon>
        <taxon>Acetobacterales</taxon>
        <taxon>Acetobacteraceae</taxon>
        <taxon>Acetobacter</taxon>
        <taxon>Acetobacter subgen. Acetobacter</taxon>
    </lineage>
</organism>
<dbReference type="Proteomes" id="UP000516424">
    <property type="component" value="Chromosome"/>
</dbReference>
<dbReference type="AlphaFoldDB" id="A0AB33IG03"/>
<dbReference type="EMBL" id="AP023410">
    <property type="protein sequence ID" value="BCK76867.1"/>
    <property type="molecule type" value="Genomic_DNA"/>
</dbReference>
<reference evidence="1 2" key="1">
    <citation type="journal article" date="2011" name="Microbiology">
        <title>Transcriptome response to different carbon sources in Acetobacter aceti.</title>
        <authorList>
            <person name="Sakurai K."/>
            <person name="Arai H."/>
            <person name="Ishii M."/>
            <person name="Igarashi Y."/>
        </authorList>
    </citation>
    <scope>NUCLEOTIDE SEQUENCE [LARGE SCALE GENOMIC DNA]</scope>
    <source>
        <strain evidence="1 2">NBRC 14818</strain>
    </source>
</reference>
<keyword evidence="2" id="KW-1185">Reference proteome</keyword>
<evidence type="ECO:0008006" key="3">
    <source>
        <dbReference type="Google" id="ProtNLM"/>
    </source>
</evidence>
<protein>
    <recommendedName>
        <fullName evidence="3">Transposase</fullName>
    </recommendedName>
</protein>
<accession>A0AB33IG03</accession>
<sequence>MFNNKRHTPLTFVKEIKANNPEIPCRQTNYEILCQFKHTEQVYCLTRKTYKLNGGKILPS</sequence>
<proteinExistence type="predicted"/>
<evidence type="ECO:0000313" key="1">
    <source>
        <dbReference type="EMBL" id="BCK76867.1"/>
    </source>
</evidence>
<gene>
    <name evidence="1" type="ORF">EMQ_2473</name>
</gene>
<name>A0AB33IG03_ACEAC</name>
<evidence type="ECO:0000313" key="2">
    <source>
        <dbReference type="Proteomes" id="UP000516424"/>
    </source>
</evidence>